<feature type="region of interest" description="Disordered" evidence="1">
    <location>
        <begin position="173"/>
        <end position="205"/>
    </location>
</feature>
<dbReference type="Gene3D" id="3.40.50.1010">
    <property type="entry name" value="5'-nuclease"/>
    <property type="match status" value="1"/>
</dbReference>
<dbReference type="EMBL" id="ADMS01000088">
    <property type="protein sequence ID" value="EFF74857.1"/>
    <property type="molecule type" value="Genomic_DNA"/>
</dbReference>
<feature type="domain" description="HTH OST-type" evidence="2">
    <location>
        <begin position="210"/>
        <end position="287"/>
    </location>
</feature>
<dbReference type="Pfam" id="PF01936">
    <property type="entry name" value="NYN"/>
    <property type="match status" value="1"/>
</dbReference>
<feature type="compositionally biased region" description="Basic residues" evidence="1">
    <location>
        <begin position="331"/>
        <end position="342"/>
    </location>
</feature>
<protein>
    <recommendedName>
        <fullName evidence="2">HTH OST-type domain-containing protein</fullName>
    </recommendedName>
</protein>
<dbReference type="InterPro" id="IPR025605">
    <property type="entry name" value="OST-HTH/LOTUS_dom"/>
</dbReference>
<comment type="caution">
    <text evidence="3">The sequence shown here is derived from an EMBL/GenBank/DDBJ whole genome shotgun (WGS) entry which is preliminary data.</text>
</comment>
<feature type="compositionally biased region" description="Basic and acidic residues" evidence="1">
    <location>
        <begin position="191"/>
        <end position="205"/>
    </location>
</feature>
<dbReference type="PATRIC" id="fig|742159.3.peg.4794"/>
<name>D4XE84_9BURK</name>
<dbReference type="HOGENOM" id="CLU_034061_3_1_4"/>
<feature type="region of interest" description="Disordered" evidence="1">
    <location>
        <begin position="507"/>
        <end position="534"/>
    </location>
</feature>
<feature type="compositionally biased region" description="Basic and acidic residues" evidence="1">
    <location>
        <begin position="429"/>
        <end position="469"/>
    </location>
</feature>
<feature type="region of interest" description="Disordered" evidence="1">
    <location>
        <begin position="290"/>
        <end position="493"/>
    </location>
</feature>
<proteinExistence type="predicted"/>
<feature type="compositionally biased region" description="Low complexity" evidence="1">
    <location>
        <begin position="358"/>
        <end position="379"/>
    </location>
</feature>
<dbReference type="PANTHER" id="PTHR35811:SF1">
    <property type="entry name" value="HTH OST-TYPE DOMAIN-CONTAINING PROTEIN"/>
    <property type="match status" value="1"/>
</dbReference>
<evidence type="ECO:0000259" key="2">
    <source>
        <dbReference type="PROSITE" id="PS51644"/>
    </source>
</evidence>
<dbReference type="Proteomes" id="UP000004510">
    <property type="component" value="Unassembled WGS sequence"/>
</dbReference>
<feature type="region of interest" description="Disordered" evidence="1">
    <location>
        <begin position="551"/>
        <end position="673"/>
    </location>
</feature>
<dbReference type="eggNOG" id="COG1432">
    <property type="taxonomic scope" value="Bacteria"/>
</dbReference>
<dbReference type="CDD" id="cd11297">
    <property type="entry name" value="PIN_LabA-like_N_1"/>
    <property type="match status" value="1"/>
</dbReference>
<reference evidence="4" key="1">
    <citation type="submission" date="2010-03" db="EMBL/GenBank/DDBJ databases">
        <title>Complete sequence of Mobiluncus curtisii ATCC 43063.</title>
        <authorList>
            <person name="Muzny D."/>
            <person name="Qin X."/>
            <person name="Deng J."/>
            <person name="Jiang H."/>
            <person name="Liu Y."/>
            <person name="Qu J."/>
            <person name="Song X.-Z."/>
            <person name="Zhang L."/>
            <person name="Thornton R."/>
            <person name="Coyle M."/>
            <person name="Francisco L."/>
            <person name="Jackson L."/>
            <person name="Javaid M."/>
            <person name="Korchina V."/>
            <person name="Kovar C."/>
            <person name="Mata R."/>
            <person name="Mathew T."/>
            <person name="Ngo R."/>
            <person name="Nguyen L."/>
            <person name="Nguyen N."/>
            <person name="Okwuonu G."/>
            <person name="Ongeri F."/>
            <person name="Pham C."/>
            <person name="Simmons D."/>
            <person name="Wilczek-Boney K."/>
            <person name="Hale W."/>
            <person name="Jakkamsetti A."/>
            <person name="Pham P."/>
            <person name="Ruth R."/>
            <person name="San Lucas F."/>
            <person name="Warren J."/>
            <person name="Zhang J."/>
            <person name="Zhao Z."/>
            <person name="Zhou C."/>
            <person name="Zhu D."/>
            <person name="Lee S."/>
            <person name="Bess C."/>
            <person name="Blankenburg K."/>
            <person name="Forbes L."/>
            <person name="Fu Q."/>
            <person name="Gubbala S."/>
            <person name="Hirani K."/>
            <person name="Jayaseelan J.C."/>
            <person name="Lara F."/>
            <person name="Munidasa M."/>
            <person name="Palculict T."/>
            <person name="Patil S."/>
            <person name="Pu L.-L."/>
            <person name="Saada N."/>
            <person name="Tang L."/>
            <person name="Weissenberger G."/>
            <person name="Zhu Y."/>
            <person name="Hemphill L."/>
            <person name="Shang Y."/>
            <person name="Youmans B."/>
            <person name="Ayvaz T."/>
            <person name="Ross M."/>
            <person name="Santibanez J."/>
            <person name="Aqrawi P."/>
            <person name="Gross S."/>
            <person name="Joshi V."/>
            <person name="Fowler G."/>
            <person name="Nazareth L."/>
            <person name="Reid J."/>
            <person name="Worley K."/>
            <person name="Petrosino J."/>
            <person name="Highlander S."/>
            <person name="Gibbs R."/>
            <person name="Gibbs R."/>
        </authorList>
    </citation>
    <scope>NUCLEOTIDE SEQUENCE [LARGE SCALE GENOMIC DNA]</scope>
    <source>
        <strain evidence="4">ATCC 43553</strain>
    </source>
</reference>
<gene>
    <name evidence="3" type="ORF">HMPREF0004_3781</name>
</gene>
<feature type="compositionally biased region" description="Low complexity" evidence="1">
    <location>
        <begin position="302"/>
        <end position="313"/>
    </location>
</feature>
<dbReference type="AlphaFoldDB" id="D4XE84"/>
<feature type="compositionally biased region" description="Low complexity" evidence="1">
    <location>
        <begin position="573"/>
        <end position="659"/>
    </location>
</feature>
<sequence length="673" mass="71812">MAAAALEKKMTTPNENVSMALFCDFENVALGVRDTKYQKFDIRPVLERLLLKGSIVVKKAYCDWERYKEFKAPMHEANFELIEIPHVRQSGKNSADIRLVVDALDFCYTKSHVNTFVIISGDSDFSPLVSKLRENNKKVIGVGVKQSTSDLLIANCDEFIFYDDLAREIQRTADARRDNRGGANAGSGQRRTPDEESRRKEELEARKTQAVDMVVETFEALMAERGDSGKIWASALKDALKRRKPDFNESYYGFRAFGNLLDEAQSRGFLDVGREEKSGTYVYRDSNDAAPAVNRAGSGHGARAAQPRLAVAAESDDAQADTVQEETQSRSSRKSRGGRRSGRGNSLPVEQGVNEVVDAAPAQGASDQASAATDSSVQAPAMAEAGSSADEHAPVTARDETRGGSRNESRNESRSGSRNSSRNNSRHGARNEGRNEARNEGGNEARNEGRNEGRNDARHQSANDARDDAPSNAAQDAAAAAAATAAAEEAARVAAVEAAKVEAMRADALARAQASKPVQPSRLPPMPTPLPQARQPLPAVDIAEWTFVEAPAESRRESASKTPAKVSDPFEGASARAAAESAARAAATPEPAKAAAKTATKSATKTPAKTATKTATKTAAKTATKTAAKTATKTASKTTAKSAAKSASPAADATPAKTATRARRSRKTDESAS</sequence>
<dbReference type="PROSITE" id="PS51644">
    <property type="entry name" value="HTH_OST"/>
    <property type="match status" value="1"/>
</dbReference>
<dbReference type="GO" id="GO:0004540">
    <property type="term" value="F:RNA nuclease activity"/>
    <property type="evidence" value="ECO:0007669"/>
    <property type="project" value="InterPro"/>
</dbReference>
<evidence type="ECO:0000313" key="3">
    <source>
        <dbReference type="EMBL" id="EFF74857.1"/>
    </source>
</evidence>
<dbReference type="CDD" id="cd10146">
    <property type="entry name" value="LabA_like_C"/>
    <property type="match status" value="1"/>
</dbReference>
<accession>D4XE84</accession>
<evidence type="ECO:0000313" key="4">
    <source>
        <dbReference type="Proteomes" id="UP000004510"/>
    </source>
</evidence>
<dbReference type="InterPro" id="IPR021139">
    <property type="entry name" value="NYN"/>
</dbReference>
<feature type="compositionally biased region" description="Basic and acidic residues" evidence="1">
    <location>
        <begin position="389"/>
        <end position="415"/>
    </location>
</feature>
<organism evidence="3 4">
    <name type="scientific">Achromobacter piechaudii ATCC 43553</name>
    <dbReference type="NCBI Taxonomy" id="742159"/>
    <lineage>
        <taxon>Bacteria</taxon>
        <taxon>Pseudomonadati</taxon>
        <taxon>Pseudomonadota</taxon>
        <taxon>Betaproteobacteria</taxon>
        <taxon>Burkholderiales</taxon>
        <taxon>Alcaligenaceae</taxon>
        <taxon>Achromobacter</taxon>
    </lineage>
</organism>
<feature type="compositionally biased region" description="Low complexity" evidence="1">
    <location>
        <begin position="473"/>
        <end position="493"/>
    </location>
</feature>
<evidence type="ECO:0000256" key="1">
    <source>
        <dbReference type="SAM" id="MobiDB-lite"/>
    </source>
</evidence>
<dbReference type="PANTHER" id="PTHR35811">
    <property type="entry name" value="SLR1870 PROTEIN"/>
    <property type="match status" value="1"/>
</dbReference>